<evidence type="ECO:0000313" key="12">
    <source>
        <dbReference type="Proteomes" id="UP000264036"/>
    </source>
</evidence>
<evidence type="ECO:0000256" key="8">
    <source>
        <dbReference type="ARBA" id="ARBA00025246"/>
    </source>
</evidence>
<comment type="miscellaneous">
    <text evidence="9">This function is generally fulfilled by the C-terminal part of HisG, which is missing in some bacteria such as this one.</text>
</comment>
<dbReference type="GO" id="GO:0016757">
    <property type="term" value="F:glycosyltransferase activity"/>
    <property type="evidence" value="ECO:0007669"/>
    <property type="project" value="UniProtKB-KW"/>
</dbReference>
<keyword evidence="9" id="KW-0028">Amino-acid biosynthesis</keyword>
<sequence length="387" mass="41857">MTTSNWLLPEHLSDILPAEARRIEELRRAMLDLYRNCGFELVAPPLVEYTDSLFVGNSHDLKLQTNKLVDQLSGRTMGVRADMTSQVARIDAHLLNREGVARLCYCGSVLHARPSGLLADRELLQIGAEIYGYAGYEADLQIIQLALDSLVLAGIENASLDLNHPGVSRALIEAAGLQDQAGEVLSLLKEKDVPGLRQLFEATPGVPDDIAAALIRLPSLYGDVAVLAEAASALPDLPGIRAALQALRTLVETLDVTAVGIDLADVKGYDYHSGVSFAIFGRGWPDAIVRGGRYDNAGTSFGRARAATGFSLDLRKVSAGLAPAEPSRAVRAPWDSDPALGEKIRQLRQDGNVVVQFFPGTTQSIDEFVFDRELICDNGQWVLKSTN</sequence>
<evidence type="ECO:0000256" key="3">
    <source>
        <dbReference type="ARBA" id="ARBA00005539"/>
    </source>
</evidence>
<dbReference type="NCBIfam" id="NF008935">
    <property type="entry name" value="PRK12292.1-1"/>
    <property type="match status" value="1"/>
</dbReference>
<keyword evidence="7 9" id="KW-0368">Histidine biosynthesis</keyword>
<evidence type="ECO:0000256" key="1">
    <source>
        <dbReference type="ARBA" id="ARBA00004496"/>
    </source>
</evidence>
<evidence type="ECO:0000256" key="9">
    <source>
        <dbReference type="HAMAP-Rule" id="MF_00125"/>
    </source>
</evidence>
<dbReference type="HAMAP" id="MF_00125">
    <property type="entry name" value="HisZ"/>
    <property type="match status" value="1"/>
</dbReference>
<comment type="subunit">
    <text evidence="4 9">Heteromultimer composed of HisG and HisZ subunits.</text>
</comment>
<evidence type="ECO:0000256" key="5">
    <source>
        <dbReference type="ARBA" id="ARBA00020397"/>
    </source>
</evidence>
<dbReference type="PANTHER" id="PTHR43707:SF1">
    <property type="entry name" value="HISTIDINE--TRNA LIGASE, MITOCHONDRIAL-RELATED"/>
    <property type="match status" value="1"/>
</dbReference>
<organism evidence="11 12">
    <name type="scientific">Advenella kashmirensis</name>
    <dbReference type="NCBI Taxonomy" id="310575"/>
    <lineage>
        <taxon>Bacteria</taxon>
        <taxon>Pseudomonadati</taxon>
        <taxon>Pseudomonadota</taxon>
        <taxon>Betaproteobacteria</taxon>
        <taxon>Burkholderiales</taxon>
        <taxon>Alcaligenaceae</taxon>
    </lineage>
</organism>
<dbReference type="AlphaFoldDB" id="A0A356LC62"/>
<comment type="similarity">
    <text evidence="3 9">Belongs to the class-II aminoacyl-tRNA synthetase family. HisZ subfamily.</text>
</comment>
<gene>
    <name evidence="9" type="primary">hisZ</name>
    <name evidence="11" type="ORF">DD666_04125</name>
</gene>
<dbReference type="Proteomes" id="UP000264036">
    <property type="component" value="Unassembled WGS sequence"/>
</dbReference>
<feature type="domain" description="Class II Histidinyl-tRNA synthetase (HisRS)-like catalytic core" evidence="10">
    <location>
        <begin position="12"/>
        <end position="317"/>
    </location>
</feature>
<comment type="subcellular location">
    <subcellularLocation>
        <location evidence="1 9">Cytoplasm</location>
    </subcellularLocation>
</comment>
<keyword evidence="11" id="KW-0808">Transferase</keyword>
<dbReference type="EMBL" id="DOEK01000005">
    <property type="protein sequence ID" value="HBP28586.1"/>
    <property type="molecule type" value="Genomic_DNA"/>
</dbReference>
<dbReference type="GO" id="GO:0005737">
    <property type="term" value="C:cytoplasm"/>
    <property type="evidence" value="ECO:0007669"/>
    <property type="project" value="UniProtKB-SubCell"/>
</dbReference>
<reference evidence="11 12" key="1">
    <citation type="journal article" date="2018" name="Nat. Biotechnol.">
        <title>A standardized bacterial taxonomy based on genome phylogeny substantially revises the tree of life.</title>
        <authorList>
            <person name="Parks D.H."/>
            <person name="Chuvochina M."/>
            <person name="Waite D.W."/>
            <person name="Rinke C."/>
            <person name="Skarshewski A."/>
            <person name="Chaumeil P.A."/>
            <person name="Hugenholtz P."/>
        </authorList>
    </citation>
    <scope>NUCLEOTIDE SEQUENCE [LARGE SCALE GENOMIC DNA]</scope>
    <source>
        <strain evidence="11">UBA10707</strain>
    </source>
</reference>
<evidence type="ECO:0000256" key="6">
    <source>
        <dbReference type="ARBA" id="ARBA00022490"/>
    </source>
</evidence>
<evidence type="ECO:0000313" key="11">
    <source>
        <dbReference type="EMBL" id="HBP28586.1"/>
    </source>
</evidence>
<dbReference type="PANTHER" id="PTHR43707">
    <property type="entry name" value="HISTIDYL-TRNA SYNTHETASE"/>
    <property type="match status" value="1"/>
</dbReference>
<comment type="caution">
    <text evidence="11">The sequence shown here is derived from an EMBL/GenBank/DDBJ whole genome shotgun (WGS) entry which is preliminary data.</text>
</comment>
<protein>
    <recommendedName>
        <fullName evidence="5 9">ATP phosphoribosyltransferase regulatory subunit</fullName>
    </recommendedName>
</protein>
<dbReference type="GO" id="GO:0004821">
    <property type="term" value="F:histidine-tRNA ligase activity"/>
    <property type="evidence" value="ECO:0007669"/>
    <property type="project" value="TreeGrafter"/>
</dbReference>
<proteinExistence type="inferred from homology"/>
<comment type="pathway">
    <text evidence="2 9">Amino-acid biosynthesis; L-histidine biosynthesis; L-histidine from 5-phospho-alpha-D-ribose 1-diphosphate: step 1/9.</text>
</comment>
<evidence type="ECO:0000259" key="10">
    <source>
        <dbReference type="Pfam" id="PF13393"/>
    </source>
</evidence>
<keyword evidence="6 9" id="KW-0963">Cytoplasm</keyword>
<accession>A0A356LC62</accession>
<dbReference type="GO" id="GO:0006427">
    <property type="term" value="P:histidyl-tRNA aminoacylation"/>
    <property type="evidence" value="ECO:0007669"/>
    <property type="project" value="TreeGrafter"/>
</dbReference>
<dbReference type="Gene3D" id="3.30.930.10">
    <property type="entry name" value="Bira Bifunctional Protein, Domain 2"/>
    <property type="match status" value="1"/>
</dbReference>
<name>A0A356LC62_9BURK</name>
<dbReference type="GO" id="GO:0000105">
    <property type="term" value="P:L-histidine biosynthetic process"/>
    <property type="evidence" value="ECO:0007669"/>
    <property type="project" value="UniProtKB-UniRule"/>
</dbReference>
<evidence type="ECO:0000256" key="4">
    <source>
        <dbReference type="ARBA" id="ARBA00011496"/>
    </source>
</evidence>
<dbReference type="NCBIfam" id="NF009086">
    <property type="entry name" value="PRK12421.1"/>
    <property type="match status" value="1"/>
</dbReference>
<dbReference type="InterPro" id="IPR004516">
    <property type="entry name" value="HisRS/HisZ"/>
</dbReference>
<comment type="function">
    <text evidence="8 9">Required for the first step of histidine biosynthesis. May allow the feedback regulation of ATP phosphoribosyltransferase activity by histidine.</text>
</comment>
<dbReference type="Pfam" id="PF13393">
    <property type="entry name" value="tRNA-synt_His"/>
    <property type="match status" value="1"/>
</dbReference>
<dbReference type="InterPro" id="IPR004517">
    <property type="entry name" value="HisZ"/>
</dbReference>
<dbReference type="UniPathway" id="UPA00031">
    <property type="reaction ID" value="UER00006"/>
</dbReference>
<evidence type="ECO:0000256" key="2">
    <source>
        <dbReference type="ARBA" id="ARBA00004667"/>
    </source>
</evidence>
<dbReference type="CDD" id="cd00773">
    <property type="entry name" value="HisRS-like_core"/>
    <property type="match status" value="1"/>
</dbReference>
<evidence type="ECO:0000256" key="7">
    <source>
        <dbReference type="ARBA" id="ARBA00023102"/>
    </source>
</evidence>
<dbReference type="InterPro" id="IPR045864">
    <property type="entry name" value="aa-tRNA-synth_II/BPL/LPL"/>
</dbReference>
<keyword evidence="11" id="KW-0328">Glycosyltransferase</keyword>
<dbReference type="SUPFAM" id="SSF55681">
    <property type="entry name" value="Class II aaRS and biotin synthetases"/>
    <property type="match status" value="1"/>
</dbReference>
<dbReference type="InterPro" id="IPR041715">
    <property type="entry name" value="HisRS-like_core"/>
</dbReference>